<dbReference type="Proteomes" id="UP000619536">
    <property type="component" value="Unassembled WGS sequence"/>
</dbReference>
<sequence>MHNVLAVLRRDIVRIARVPSALIVAVGIIIIPALYAWFNTVGFWNPYGNTQGIKVAIVNEDSGAFSNSLGKLNLGRQIVDELNNNDQLGWYNTSHANALDAVRKGNTSAAIIIPQDFSATLVHLIETGEGERPTLQYIVNQKANAIAAKITDTGADTVDRQINDTFVSTAGDVVAKTINTAADSVDTTTTQTKNNVTTKLNEAAQSIAQLRDTITRTEHQLEQVPTQTANARTALGRARLANTSGSDALARVSQSLTTTQQAVNNFATSSSSVLDTSSAMLSQASRNTNEAISSLNSALTGANQTLGNTLTQAQQLQAQTQQILEQLQTLPLPVTSTVVKDLAQANAKLGTAIGHISSTNTDAGKTITSTTHTINALDSNTQQTLSAFGTARNTLNTSALQQLNTGFTTLAAASGNLAGSVQARNSVINQANSVLDQLDDAAASATKALQATDNTLADLNNQLSTLITDISAVSTARAVSDIVGNGGRLDTAKIADFMKSPTVLDTHTLFPVTTYGSGMAPLFINLSLWVGAFALAVIFKLEVDEEDLDGVLHGHLSSSQSYWARYLLLAPLALAQGILTAVGELIIGVQTVNAPALVATAGFTSLVYLAIIYSLSISFMHVGKGLCVALIMLQIPGSAGIYPIEMMPRFFRVMFPFFPFTHAVNAFRETIGGFYDGHWFKEMAILALFAIVFIVFGLLVRPHLVNLNRLFAKELEHSEMVNMEPVMLRGHEVRLQQLIRALSNHDEFRTVIERRAERFALLYPKLKQAALITGIVVPLILALTLSFTPGAKVVVLVSWLVWFIIIIGALMALEMTKDSIERQVAVGNLSDEAVLAMMSPHMNNYLGNLIHEHGAHTSAAQQSHAQQSHAEQSHAEAQTEIPAELQTELQTDTAITQQIQEVGQVKPEHMDTKEED</sequence>
<reference evidence="9" key="2">
    <citation type="submission" date="2020-09" db="EMBL/GenBank/DDBJ databases">
        <authorList>
            <person name="Sun Q."/>
            <person name="Sedlacek I."/>
        </authorList>
    </citation>
    <scope>NUCLEOTIDE SEQUENCE</scope>
    <source>
        <strain evidence="9">CCM 8606</strain>
    </source>
</reference>
<keyword evidence="10" id="KW-1185">Reference proteome</keyword>
<feature type="coiled-coil region" evidence="5">
    <location>
        <begin position="442"/>
        <end position="469"/>
    </location>
</feature>
<dbReference type="InterPro" id="IPR051328">
    <property type="entry name" value="T7SS_ABC-Transporter"/>
</dbReference>
<dbReference type="NCBIfam" id="TIGR03061">
    <property type="entry name" value="pip_yhgE_Nterm"/>
    <property type="match status" value="1"/>
</dbReference>
<reference evidence="9" key="1">
    <citation type="journal article" date="2014" name="Int. J. Syst. Evol. Microbiol.">
        <title>Complete genome sequence of Corynebacterium casei LMG S-19264T (=DSM 44701T), isolated from a smear-ripened cheese.</title>
        <authorList>
            <consortium name="US DOE Joint Genome Institute (JGI-PGF)"/>
            <person name="Walter F."/>
            <person name="Albersmeier A."/>
            <person name="Kalinowski J."/>
            <person name="Ruckert C."/>
        </authorList>
    </citation>
    <scope>NUCLEOTIDE SEQUENCE</scope>
    <source>
        <strain evidence="9">CCM 8606</strain>
    </source>
</reference>
<feature type="domain" description="ABC-2 type transporter transmembrane" evidence="8">
    <location>
        <begin position="28"/>
        <end position="195"/>
    </location>
</feature>
<dbReference type="PANTHER" id="PTHR43077">
    <property type="entry name" value="TRANSPORT PERMEASE YVFS-RELATED"/>
    <property type="match status" value="1"/>
</dbReference>
<evidence type="ECO:0000256" key="6">
    <source>
        <dbReference type="SAM" id="MobiDB-lite"/>
    </source>
</evidence>
<name>A0A8J3F2D3_9BIFI</name>
<comment type="caution">
    <text evidence="9">The sequence shown here is derived from an EMBL/GenBank/DDBJ whole genome shotgun (WGS) entry which is preliminary data.</text>
</comment>
<feature type="transmembrane region" description="Helical" evidence="7">
    <location>
        <begin position="625"/>
        <end position="644"/>
    </location>
</feature>
<dbReference type="Gene3D" id="3.40.1710.10">
    <property type="entry name" value="abc type-2 transporter like domain"/>
    <property type="match status" value="1"/>
</dbReference>
<dbReference type="InterPro" id="IPR017500">
    <property type="entry name" value="Phage_infect_YhgE_N"/>
</dbReference>
<feature type="domain" description="ABC-2 type transporter transmembrane" evidence="8">
    <location>
        <begin position="319"/>
        <end position="699"/>
    </location>
</feature>
<evidence type="ECO:0000256" key="1">
    <source>
        <dbReference type="ARBA" id="ARBA00004141"/>
    </source>
</evidence>
<dbReference type="GO" id="GO:0016020">
    <property type="term" value="C:membrane"/>
    <property type="evidence" value="ECO:0007669"/>
    <property type="project" value="UniProtKB-SubCell"/>
</dbReference>
<feature type="region of interest" description="Disordered" evidence="6">
    <location>
        <begin position="856"/>
        <end position="881"/>
    </location>
</feature>
<dbReference type="EMBL" id="BMDH01000002">
    <property type="protein sequence ID" value="GGI14361.1"/>
    <property type="molecule type" value="Genomic_DNA"/>
</dbReference>
<evidence type="ECO:0000256" key="5">
    <source>
        <dbReference type="SAM" id="Coils"/>
    </source>
</evidence>
<accession>A0A8J3F2D3</accession>
<evidence type="ECO:0000313" key="9">
    <source>
        <dbReference type="EMBL" id="GGI14361.1"/>
    </source>
</evidence>
<dbReference type="InterPro" id="IPR013525">
    <property type="entry name" value="ABC2_TM"/>
</dbReference>
<evidence type="ECO:0000256" key="3">
    <source>
        <dbReference type="ARBA" id="ARBA00022989"/>
    </source>
</evidence>
<feature type="transmembrane region" description="Helical" evidence="7">
    <location>
        <begin position="21"/>
        <end position="38"/>
    </location>
</feature>
<dbReference type="PANTHER" id="PTHR43077:SF10">
    <property type="entry name" value="TRANSPORT PERMEASE PROTEIN"/>
    <property type="match status" value="1"/>
</dbReference>
<feature type="transmembrane region" description="Helical" evidence="7">
    <location>
        <begin position="562"/>
        <end position="582"/>
    </location>
</feature>
<dbReference type="GO" id="GO:0140359">
    <property type="term" value="F:ABC-type transporter activity"/>
    <property type="evidence" value="ECO:0007669"/>
    <property type="project" value="InterPro"/>
</dbReference>
<organism evidence="9 10">
    <name type="scientific">Galliscardovia ingluviei</name>
    <dbReference type="NCBI Taxonomy" id="1769422"/>
    <lineage>
        <taxon>Bacteria</taxon>
        <taxon>Bacillati</taxon>
        <taxon>Actinomycetota</taxon>
        <taxon>Actinomycetes</taxon>
        <taxon>Bifidobacteriales</taxon>
        <taxon>Bifidobacteriaceae</taxon>
        <taxon>Galliscardovia</taxon>
    </lineage>
</organism>
<feature type="compositionally biased region" description="Low complexity" evidence="6">
    <location>
        <begin position="856"/>
        <end position="878"/>
    </location>
</feature>
<keyword evidence="2 7" id="KW-0812">Transmembrane</keyword>
<feature type="transmembrane region" description="Helical" evidence="7">
    <location>
        <begin position="769"/>
        <end position="787"/>
    </location>
</feature>
<dbReference type="AlphaFoldDB" id="A0A8J3F2D3"/>
<feature type="transmembrane region" description="Helical" evidence="7">
    <location>
        <begin position="683"/>
        <end position="700"/>
    </location>
</feature>
<feature type="transmembrane region" description="Helical" evidence="7">
    <location>
        <begin position="522"/>
        <end position="541"/>
    </location>
</feature>
<gene>
    <name evidence="9" type="ORF">GCM10007377_10550</name>
</gene>
<evidence type="ECO:0000256" key="4">
    <source>
        <dbReference type="ARBA" id="ARBA00023136"/>
    </source>
</evidence>
<proteinExistence type="predicted"/>
<protein>
    <submittedName>
        <fullName evidence="9">Membrane protein</fullName>
    </submittedName>
</protein>
<evidence type="ECO:0000259" key="8">
    <source>
        <dbReference type="Pfam" id="PF12698"/>
    </source>
</evidence>
<feature type="coiled-coil region" evidence="5">
    <location>
        <begin position="193"/>
        <end position="220"/>
    </location>
</feature>
<dbReference type="NCBIfam" id="TIGR03062">
    <property type="entry name" value="pip_yhgE_Cterm"/>
    <property type="match status" value="1"/>
</dbReference>
<evidence type="ECO:0000313" key="10">
    <source>
        <dbReference type="Proteomes" id="UP000619536"/>
    </source>
</evidence>
<evidence type="ECO:0000256" key="7">
    <source>
        <dbReference type="SAM" id="Phobius"/>
    </source>
</evidence>
<feature type="transmembrane region" description="Helical" evidence="7">
    <location>
        <begin position="793"/>
        <end position="813"/>
    </location>
</feature>
<dbReference type="InterPro" id="IPR017501">
    <property type="entry name" value="Phage_infect_YhgE_C"/>
</dbReference>
<keyword evidence="3 7" id="KW-1133">Transmembrane helix</keyword>
<comment type="subcellular location">
    <subcellularLocation>
        <location evidence="1">Membrane</location>
        <topology evidence="1">Multi-pass membrane protein</topology>
    </subcellularLocation>
</comment>
<dbReference type="Pfam" id="PF12698">
    <property type="entry name" value="ABC2_membrane_3"/>
    <property type="match status" value="2"/>
</dbReference>
<keyword evidence="4 7" id="KW-0472">Membrane</keyword>
<keyword evidence="5" id="KW-0175">Coiled coil</keyword>
<feature type="transmembrane region" description="Helical" evidence="7">
    <location>
        <begin position="594"/>
        <end position="613"/>
    </location>
</feature>
<evidence type="ECO:0000256" key="2">
    <source>
        <dbReference type="ARBA" id="ARBA00022692"/>
    </source>
</evidence>